<dbReference type="EMBL" id="QRHW01000007">
    <property type="protein sequence ID" value="RHG09494.1"/>
    <property type="molecule type" value="Genomic_DNA"/>
</dbReference>
<accession>A0A414S2W4</accession>
<sequence>MKFHRKKRENMMKKISWLKIAWNLSQLYKKLPKQEKADFMEILDDKDDVGMEFFLKHHWKQIS</sequence>
<reference evidence="1 2" key="1">
    <citation type="submission" date="2018-08" db="EMBL/GenBank/DDBJ databases">
        <title>A genome reference for cultivated species of the human gut microbiota.</title>
        <authorList>
            <person name="Zou Y."/>
            <person name="Xue W."/>
            <person name="Luo G."/>
        </authorList>
    </citation>
    <scope>NUCLEOTIDE SEQUENCE [LARGE SCALE GENOMIC DNA]</scope>
    <source>
        <strain evidence="1 2">AM23-13</strain>
    </source>
</reference>
<evidence type="ECO:0000313" key="1">
    <source>
        <dbReference type="EMBL" id="RHG09494.1"/>
    </source>
</evidence>
<proteinExistence type="predicted"/>
<evidence type="ECO:0000313" key="2">
    <source>
        <dbReference type="Proteomes" id="UP000284112"/>
    </source>
</evidence>
<evidence type="ECO:0008006" key="3">
    <source>
        <dbReference type="Google" id="ProtNLM"/>
    </source>
</evidence>
<name>A0A414S2W4_9FIRM</name>
<protein>
    <recommendedName>
        <fullName evidence="3">FAD assembly factor SdhE</fullName>
    </recommendedName>
</protein>
<comment type="caution">
    <text evidence="1">The sequence shown here is derived from an EMBL/GenBank/DDBJ whole genome shotgun (WGS) entry which is preliminary data.</text>
</comment>
<organism evidence="1 2">
    <name type="scientific">Dorea longicatena</name>
    <dbReference type="NCBI Taxonomy" id="88431"/>
    <lineage>
        <taxon>Bacteria</taxon>
        <taxon>Bacillati</taxon>
        <taxon>Bacillota</taxon>
        <taxon>Clostridia</taxon>
        <taxon>Lachnospirales</taxon>
        <taxon>Lachnospiraceae</taxon>
        <taxon>Dorea</taxon>
    </lineage>
</organism>
<dbReference type="AlphaFoldDB" id="A0A414S2W4"/>
<gene>
    <name evidence="1" type="ORF">DW641_05920</name>
</gene>
<dbReference type="Proteomes" id="UP000284112">
    <property type="component" value="Unassembled WGS sequence"/>
</dbReference>